<dbReference type="PANTHER" id="PTHR32322">
    <property type="entry name" value="INNER MEMBRANE TRANSPORTER"/>
    <property type="match status" value="1"/>
</dbReference>
<organism evidence="8 9">
    <name type="scientific">Pseudoduganella guangdongensis</name>
    <dbReference type="NCBI Taxonomy" id="2692179"/>
    <lineage>
        <taxon>Bacteria</taxon>
        <taxon>Pseudomonadati</taxon>
        <taxon>Pseudomonadota</taxon>
        <taxon>Betaproteobacteria</taxon>
        <taxon>Burkholderiales</taxon>
        <taxon>Oxalobacteraceae</taxon>
        <taxon>Telluria group</taxon>
        <taxon>Pseudoduganella</taxon>
    </lineage>
</organism>
<feature type="transmembrane region" description="Helical" evidence="6">
    <location>
        <begin position="176"/>
        <end position="196"/>
    </location>
</feature>
<comment type="subcellular location">
    <subcellularLocation>
        <location evidence="1">Membrane</location>
        <topology evidence="1">Multi-pass membrane protein</topology>
    </subcellularLocation>
</comment>
<evidence type="ECO:0000256" key="4">
    <source>
        <dbReference type="ARBA" id="ARBA00022989"/>
    </source>
</evidence>
<feature type="transmembrane region" description="Helical" evidence="6">
    <location>
        <begin position="36"/>
        <end position="54"/>
    </location>
</feature>
<evidence type="ECO:0000256" key="3">
    <source>
        <dbReference type="ARBA" id="ARBA00022692"/>
    </source>
</evidence>
<feature type="transmembrane region" description="Helical" evidence="6">
    <location>
        <begin position="66"/>
        <end position="86"/>
    </location>
</feature>
<accession>A0A6N9HCA5</accession>
<dbReference type="GO" id="GO:0016020">
    <property type="term" value="C:membrane"/>
    <property type="evidence" value="ECO:0007669"/>
    <property type="project" value="UniProtKB-SubCell"/>
</dbReference>
<evidence type="ECO:0000313" key="8">
    <source>
        <dbReference type="EMBL" id="MYN01134.1"/>
    </source>
</evidence>
<evidence type="ECO:0000256" key="5">
    <source>
        <dbReference type="ARBA" id="ARBA00023136"/>
    </source>
</evidence>
<dbReference type="PANTHER" id="PTHR32322:SF2">
    <property type="entry name" value="EAMA DOMAIN-CONTAINING PROTEIN"/>
    <property type="match status" value="1"/>
</dbReference>
<protein>
    <submittedName>
        <fullName evidence="8">EamA family transporter</fullName>
    </submittedName>
</protein>
<evidence type="ECO:0000256" key="6">
    <source>
        <dbReference type="SAM" id="Phobius"/>
    </source>
</evidence>
<feature type="domain" description="EamA" evidence="7">
    <location>
        <begin position="145"/>
        <end position="277"/>
    </location>
</feature>
<feature type="transmembrane region" description="Helical" evidence="6">
    <location>
        <begin position="92"/>
        <end position="111"/>
    </location>
</feature>
<feature type="transmembrane region" description="Helical" evidence="6">
    <location>
        <begin position="263"/>
        <end position="281"/>
    </location>
</feature>
<evidence type="ECO:0000256" key="1">
    <source>
        <dbReference type="ARBA" id="ARBA00004141"/>
    </source>
</evidence>
<feature type="domain" description="EamA" evidence="7">
    <location>
        <begin position="12"/>
        <end position="134"/>
    </location>
</feature>
<feature type="transmembrane region" description="Helical" evidence="6">
    <location>
        <begin position="144"/>
        <end position="164"/>
    </location>
</feature>
<feature type="transmembrane region" description="Helical" evidence="6">
    <location>
        <begin position="238"/>
        <end position="257"/>
    </location>
</feature>
<comment type="similarity">
    <text evidence="2">Belongs to the EamA transporter family.</text>
</comment>
<dbReference type="Proteomes" id="UP000448575">
    <property type="component" value="Unassembled WGS sequence"/>
</dbReference>
<dbReference type="Pfam" id="PF00892">
    <property type="entry name" value="EamA"/>
    <property type="match status" value="2"/>
</dbReference>
<comment type="caution">
    <text evidence="8">The sequence shown here is derived from an EMBL/GenBank/DDBJ whole genome shotgun (WGS) entry which is preliminary data.</text>
</comment>
<proteinExistence type="inferred from homology"/>
<name>A0A6N9HCA5_9BURK</name>
<dbReference type="InterPro" id="IPR037185">
    <property type="entry name" value="EmrE-like"/>
</dbReference>
<evidence type="ECO:0000259" key="7">
    <source>
        <dbReference type="Pfam" id="PF00892"/>
    </source>
</evidence>
<dbReference type="EMBL" id="WWCJ01000002">
    <property type="protein sequence ID" value="MYN01134.1"/>
    <property type="molecule type" value="Genomic_DNA"/>
</dbReference>
<gene>
    <name evidence="8" type="ORF">GTP41_03380</name>
</gene>
<dbReference type="InterPro" id="IPR000620">
    <property type="entry name" value="EamA_dom"/>
</dbReference>
<dbReference type="AlphaFoldDB" id="A0A6N9HCA5"/>
<feature type="transmembrane region" description="Helical" evidence="6">
    <location>
        <begin position="118"/>
        <end position="138"/>
    </location>
</feature>
<evidence type="ECO:0000256" key="2">
    <source>
        <dbReference type="ARBA" id="ARBA00007362"/>
    </source>
</evidence>
<dbReference type="RefSeq" id="WP_161024153.1">
    <property type="nucleotide sequence ID" value="NZ_WWCJ01000002.1"/>
</dbReference>
<keyword evidence="5 6" id="KW-0472">Membrane</keyword>
<keyword evidence="3 6" id="KW-0812">Transmembrane</keyword>
<dbReference type="SUPFAM" id="SSF103481">
    <property type="entry name" value="Multidrug resistance efflux transporter EmrE"/>
    <property type="match status" value="2"/>
</dbReference>
<feature type="transmembrane region" description="Helical" evidence="6">
    <location>
        <begin position="208"/>
        <end position="226"/>
    </location>
</feature>
<evidence type="ECO:0000313" key="9">
    <source>
        <dbReference type="Proteomes" id="UP000448575"/>
    </source>
</evidence>
<sequence>MKKFPLLDTALTALAPAIWGSTYVIVTEVLPAGRPFTAAAVRALPAGLLLVLFAGRMLPRHLWAKVAALAALNIGAFQALLFVAAYRLPGGLAAVLGAIQPIVIMGLAWGWDGRRPQLVAMVAAVAGVAGMAALLLSPNAQWDAIGVAAALVGALSMATGNWLARRWKTGLPVIELAGWQLLLGGLMLAPLALLADPPFPSALATTEILGYAYLSLVGALLAYLLWFRGLTRLPPVAVSSLGLLSPATAVVLGWALLGQALGGTALAGLAVVLGSVLTLQLKMQETK</sequence>
<dbReference type="InterPro" id="IPR050638">
    <property type="entry name" value="AA-Vitamin_Transporters"/>
</dbReference>
<reference evidence="8 9" key="1">
    <citation type="submission" date="2019-12" db="EMBL/GenBank/DDBJ databases">
        <title>Novel species isolated from a subtropical stream in China.</title>
        <authorList>
            <person name="Lu H."/>
        </authorList>
    </citation>
    <scope>NUCLEOTIDE SEQUENCE [LARGE SCALE GENOMIC DNA]</scope>
    <source>
        <strain evidence="8 9">DS3</strain>
    </source>
</reference>
<keyword evidence="9" id="KW-1185">Reference proteome</keyword>
<keyword evidence="4 6" id="KW-1133">Transmembrane helix</keyword>